<dbReference type="EMBL" id="JACIJI010000002">
    <property type="protein sequence ID" value="MBB5718555.1"/>
    <property type="molecule type" value="Genomic_DNA"/>
</dbReference>
<comment type="caution">
    <text evidence="1">The sequence shown here is derived from an EMBL/GenBank/DDBJ whole genome shotgun (WGS) entry which is preliminary data.</text>
</comment>
<evidence type="ECO:0000313" key="1">
    <source>
        <dbReference type="EMBL" id="MBB5718555.1"/>
    </source>
</evidence>
<accession>A0A840YY74</accession>
<dbReference type="PROSITE" id="PS51257">
    <property type="entry name" value="PROKAR_LIPOPROTEIN"/>
    <property type="match status" value="1"/>
</dbReference>
<name>A0A840YY74_9SPHN</name>
<evidence type="ECO:0000313" key="2">
    <source>
        <dbReference type="Proteomes" id="UP000554342"/>
    </source>
</evidence>
<dbReference type="Proteomes" id="UP000554342">
    <property type="component" value="Unassembled WGS sequence"/>
</dbReference>
<dbReference type="RefSeq" id="WP_184002431.1">
    <property type="nucleotide sequence ID" value="NZ_BAABIF010000013.1"/>
</dbReference>
<dbReference type="AlphaFoldDB" id="A0A840YY74"/>
<keyword evidence="2" id="KW-1185">Reference proteome</keyword>
<organism evidence="1 2">
    <name type="scientific">Stakelama sediminis</name>
    <dbReference type="NCBI Taxonomy" id="463200"/>
    <lineage>
        <taxon>Bacteria</taxon>
        <taxon>Pseudomonadati</taxon>
        <taxon>Pseudomonadota</taxon>
        <taxon>Alphaproteobacteria</taxon>
        <taxon>Sphingomonadales</taxon>
        <taxon>Sphingomonadaceae</taxon>
        <taxon>Stakelama</taxon>
    </lineage>
</organism>
<protein>
    <submittedName>
        <fullName evidence="1">Uncharacterized protein</fullName>
    </submittedName>
</protein>
<reference evidence="1 2" key="1">
    <citation type="submission" date="2020-08" db="EMBL/GenBank/DDBJ databases">
        <title>Genomic Encyclopedia of Type Strains, Phase IV (KMG-IV): sequencing the most valuable type-strain genomes for metagenomic binning, comparative biology and taxonomic classification.</title>
        <authorList>
            <person name="Goeker M."/>
        </authorList>
    </citation>
    <scope>NUCLEOTIDE SEQUENCE [LARGE SCALE GENOMIC DNA]</scope>
    <source>
        <strain evidence="1 2">DSM 27203</strain>
    </source>
</reference>
<proteinExistence type="predicted"/>
<gene>
    <name evidence="1" type="ORF">FHR23_001478</name>
</gene>
<sequence>MAYHWTRVAFHWTRVAFALIAPLLLASCFVTPGKFVSTLNINADRSFTYTYQGEVTVLDLGKEFAKGMAEAGKKDDDTGNSAQDDTAKMEAVAAALRKETGYRSVEYKGAGLFLINYAITSRLTHNFIYPFNIDAEILFPFIAIELRGKDQVRVKAPAFADQGTEKRMGRMGKTKGKHAPMDGTFTLTTNAQILSQNTETGAQEEGGEQVMRWKATPLTKDAPMAILKLDSLP</sequence>